<organism evidence="2 3">
    <name type="scientific">Gossypium davidsonii</name>
    <name type="common">Davidson's cotton</name>
    <name type="synonym">Gossypium klotzschianum subsp. davidsonii</name>
    <dbReference type="NCBI Taxonomy" id="34287"/>
    <lineage>
        <taxon>Eukaryota</taxon>
        <taxon>Viridiplantae</taxon>
        <taxon>Streptophyta</taxon>
        <taxon>Embryophyta</taxon>
        <taxon>Tracheophyta</taxon>
        <taxon>Spermatophyta</taxon>
        <taxon>Magnoliopsida</taxon>
        <taxon>eudicotyledons</taxon>
        <taxon>Gunneridae</taxon>
        <taxon>Pentapetalae</taxon>
        <taxon>rosids</taxon>
        <taxon>malvids</taxon>
        <taxon>Malvales</taxon>
        <taxon>Malvaceae</taxon>
        <taxon>Malvoideae</taxon>
        <taxon>Gossypium</taxon>
    </lineage>
</organism>
<evidence type="ECO:0000256" key="1">
    <source>
        <dbReference type="SAM" id="Coils"/>
    </source>
</evidence>
<keyword evidence="1" id="KW-0175">Coiled coil</keyword>
<comment type="caution">
    <text evidence="2">The sequence shown here is derived from an EMBL/GenBank/DDBJ whole genome shotgun (WGS) entry which is preliminary data.</text>
</comment>
<sequence length="154" mass="17470">MSKEEFEQKWARKFLKEMLLAVEERMGKLKESMEDVKEDSVQELLDSQRKKLVEKNDALEAMVKALKEETMAPTMALSTRIEELEGELALCQAIVEKGVSSAALSYEDVPKLKEFVGTRPASDVDNFLWRMETIFVPKIKGNVRLGRGKSSNVS</sequence>
<evidence type="ECO:0000313" key="3">
    <source>
        <dbReference type="Proteomes" id="UP000593561"/>
    </source>
</evidence>
<dbReference type="EMBL" id="JABFAC010000011">
    <property type="protein sequence ID" value="MBA0628372.1"/>
    <property type="molecule type" value="Genomic_DNA"/>
</dbReference>
<protein>
    <submittedName>
        <fullName evidence="2">Uncharacterized protein</fullName>
    </submittedName>
</protein>
<keyword evidence="3" id="KW-1185">Reference proteome</keyword>
<accession>A0A7J8SS57</accession>
<gene>
    <name evidence="2" type="ORF">Godav_023113</name>
</gene>
<name>A0A7J8SS57_GOSDV</name>
<evidence type="ECO:0000313" key="2">
    <source>
        <dbReference type="EMBL" id="MBA0628372.1"/>
    </source>
</evidence>
<reference evidence="2 3" key="1">
    <citation type="journal article" date="2019" name="Genome Biol. Evol.">
        <title>Insights into the evolution of the New World diploid cottons (Gossypium, subgenus Houzingenia) based on genome sequencing.</title>
        <authorList>
            <person name="Grover C.E."/>
            <person name="Arick M.A. 2nd"/>
            <person name="Thrash A."/>
            <person name="Conover J.L."/>
            <person name="Sanders W.S."/>
            <person name="Peterson D.G."/>
            <person name="Frelichowski J.E."/>
            <person name="Scheffler J.A."/>
            <person name="Scheffler B.E."/>
            <person name="Wendel J.F."/>
        </authorList>
    </citation>
    <scope>NUCLEOTIDE SEQUENCE [LARGE SCALE GENOMIC DNA]</scope>
    <source>
        <strain evidence="2">27</strain>
        <tissue evidence="2">Leaf</tissue>
    </source>
</reference>
<proteinExistence type="predicted"/>
<dbReference type="Proteomes" id="UP000593561">
    <property type="component" value="Unassembled WGS sequence"/>
</dbReference>
<dbReference type="AlphaFoldDB" id="A0A7J8SS57"/>
<feature type="coiled-coil region" evidence="1">
    <location>
        <begin position="19"/>
        <end position="69"/>
    </location>
</feature>